<gene>
    <name evidence="6" type="ORF">E6A44_013060</name>
</gene>
<name>A0ABW9J7K3_9SPHI</name>
<dbReference type="Proteomes" id="UP001517247">
    <property type="component" value="Unassembled WGS sequence"/>
</dbReference>
<evidence type="ECO:0000259" key="4">
    <source>
        <dbReference type="PROSITE" id="PS50043"/>
    </source>
</evidence>
<proteinExistence type="predicted"/>
<protein>
    <submittedName>
        <fullName evidence="6">Response regulator</fullName>
    </submittedName>
</protein>
<dbReference type="CDD" id="cd06170">
    <property type="entry name" value="LuxR_C_like"/>
    <property type="match status" value="1"/>
</dbReference>
<dbReference type="InterPro" id="IPR000792">
    <property type="entry name" value="Tscrpt_reg_LuxR_C"/>
</dbReference>
<comment type="caution">
    <text evidence="6">The sequence shown here is derived from an EMBL/GenBank/DDBJ whole genome shotgun (WGS) entry which is preliminary data.</text>
</comment>
<evidence type="ECO:0000313" key="6">
    <source>
        <dbReference type="EMBL" id="MFN0256511.1"/>
    </source>
</evidence>
<keyword evidence="2" id="KW-0238">DNA-binding</keyword>
<dbReference type="SMART" id="SM00421">
    <property type="entry name" value="HTH_LUXR"/>
    <property type="match status" value="1"/>
</dbReference>
<dbReference type="InterPro" id="IPR001789">
    <property type="entry name" value="Sig_transdc_resp-reg_receiver"/>
</dbReference>
<reference evidence="6 7" key="1">
    <citation type="submission" date="2024-12" db="EMBL/GenBank/DDBJ databases">
        <authorList>
            <person name="Hu S."/>
        </authorList>
    </citation>
    <scope>NUCLEOTIDE SEQUENCE [LARGE SCALE GENOMIC DNA]</scope>
    <source>
        <strain evidence="6 7">THG-T11</strain>
    </source>
</reference>
<dbReference type="PROSITE" id="PS50043">
    <property type="entry name" value="HTH_LUXR_2"/>
    <property type="match status" value="1"/>
</dbReference>
<dbReference type="PANTHER" id="PTHR43214">
    <property type="entry name" value="TWO-COMPONENT RESPONSE REGULATOR"/>
    <property type="match status" value="1"/>
</dbReference>
<evidence type="ECO:0000313" key="7">
    <source>
        <dbReference type="Proteomes" id="UP001517247"/>
    </source>
</evidence>
<feature type="domain" description="Response regulatory" evidence="5">
    <location>
        <begin position="5"/>
        <end position="121"/>
    </location>
</feature>
<dbReference type="Gene3D" id="3.40.50.2300">
    <property type="match status" value="1"/>
</dbReference>
<dbReference type="PROSITE" id="PS00622">
    <property type="entry name" value="HTH_LUXR_1"/>
    <property type="match status" value="1"/>
</dbReference>
<evidence type="ECO:0000256" key="1">
    <source>
        <dbReference type="ARBA" id="ARBA00022553"/>
    </source>
</evidence>
<evidence type="ECO:0000256" key="2">
    <source>
        <dbReference type="ARBA" id="ARBA00023125"/>
    </source>
</evidence>
<dbReference type="RefSeq" id="WP_138723611.1">
    <property type="nucleotide sequence ID" value="NZ_SSHJ02000007.1"/>
</dbReference>
<dbReference type="InterPro" id="IPR039420">
    <property type="entry name" value="WalR-like"/>
</dbReference>
<keyword evidence="7" id="KW-1185">Reference proteome</keyword>
<dbReference type="PRINTS" id="PR00038">
    <property type="entry name" value="HTHLUXR"/>
</dbReference>
<dbReference type="CDD" id="cd17535">
    <property type="entry name" value="REC_NarL-like"/>
    <property type="match status" value="1"/>
</dbReference>
<evidence type="ECO:0000256" key="3">
    <source>
        <dbReference type="PROSITE-ProRule" id="PRU00169"/>
    </source>
</evidence>
<dbReference type="SMART" id="SM00448">
    <property type="entry name" value="REC"/>
    <property type="match status" value="1"/>
</dbReference>
<dbReference type="InterPro" id="IPR011006">
    <property type="entry name" value="CheY-like_superfamily"/>
</dbReference>
<dbReference type="InterPro" id="IPR058245">
    <property type="entry name" value="NreC/VraR/RcsB-like_REC"/>
</dbReference>
<feature type="modified residue" description="4-aspartylphosphate" evidence="3">
    <location>
        <position position="56"/>
    </location>
</feature>
<dbReference type="Pfam" id="PF00072">
    <property type="entry name" value="Response_reg"/>
    <property type="match status" value="1"/>
</dbReference>
<dbReference type="EMBL" id="SSHJ02000007">
    <property type="protein sequence ID" value="MFN0256511.1"/>
    <property type="molecule type" value="Genomic_DNA"/>
</dbReference>
<accession>A0ABW9J7K3</accession>
<dbReference type="InterPro" id="IPR016032">
    <property type="entry name" value="Sig_transdc_resp-reg_C-effctor"/>
</dbReference>
<feature type="domain" description="HTH luxR-type" evidence="4">
    <location>
        <begin position="142"/>
        <end position="207"/>
    </location>
</feature>
<dbReference type="SUPFAM" id="SSF52172">
    <property type="entry name" value="CheY-like"/>
    <property type="match status" value="1"/>
</dbReference>
<sequence>MSEIKIYIADDHQLLIDGLVSALKSYSNIKIIDVANDGKKVLNDIFLNKPDVLLLDLNMPQIDGLQVIEKVKANDKHIKLLVLSNYNAPHIIKEVQQKGADGYLLKNGSISELTKAIQTVYEGGSFFESVSTKKESSYFMDYFMKEYLLTKREHDILLLMAKGRSSFEIADNLFISVATVNTHRRNILKKLGLKRTSEVMNLAASKGWLKD</sequence>
<dbReference type="PROSITE" id="PS50110">
    <property type="entry name" value="RESPONSE_REGULATORY"/>
    <property type="match status" value="1"/>
</dbReference>
<dbReference type="SUPFAM" id="SSF46894">
    <property type="entry name" value="C-terminal effector domain of the bipartite response regulators"/>
    <property type="match status" value="1"/>
</dbReference>
<keyword evidence="1 3" id="KW-0597">Phosphoprotein</keyword>
<evidence type="ECO:0000259" key="5">
    <source>
        <dbReference type="PROSITE" id="PS50110"/>
    </source>
</evidence>
<organism evidence="6 7">
    <name type="scientific">Pedobacter ureilyticus</name>
    <dbReference type="NCBI Taxonomy" id="1393051"/>
    <lineage>
        <taxon>Bacteria</taxon>
        <taxon>Pseudomonadati</taxon>
        <taxon>Bacteroidota</taxon>
        <taxon>Sphingobacteriia</taxon>
        <taxon>Sphingobacteriales</taxon>
        <taxon>Sphingobacteriaceae</taxon>
        <taxon>Pedobacter</taxon>
    </lineage>
</organism>
<dbReference type="Pfam" id="PF00196">
    <property type="entry name" value="GerE"/>
    <property type="match status" value="1"/>
</dbReference>